<dbReference type="Proteomes" id="UP000650467">
    <property type="component" value="Unassembled WGS sequence"/>
</dbReference>
<keyword evidence="3" id="KW-1185">Reference proteome</keyword>
<feature type="domain" description="Pherophorin" evidence="1">
    <location>
        <begin position="127"/>
        <end position="265"/>
    </location>
</feature>
<protein>
    <recommendedName>
        <fullName evidence="1">Pherophorin domain-containing protein</fullName>
    </recommendedName>
</protein>
<dbReference type="AlphaFoldDB" id="A0A835WEP9"/>
<accession>A0A835WEP9</accession>
<proteinExistence type="predicted"/>
<dbReference type="Pfam" id="PF12499">
    <property type="entry name" value="DUF3707"/>
    <property type="match status" value="1"/>
</dbReference>
<dbReference type="InterPro" id="IPR024616">
    <property type="entry name" value="Pherophorin"/>
</dbReference>
<organism evidence="2 3">
    <name type="scientific">Chlamydomonas incerta</name>
    <dbReference type="NCBI Taxonomy" id="51695"/>
    <lineage>
        <taxon>Eukaryota</taxon>
        <taxon>Viridiplantae</taxon>
        <taxon>Chlorophyta</taxon>
        <taxon>core chlorophytes</taxon>
        <taxon>Chlorophyceae</taxon>
        <taxon>CS clade</taxon>
        <taxon>Chlamydomonadales</taxon>
        <taxon>Chlamydomonadaceae</taxon>
        <taxon>Chlamydomonas</taxon>
    </lineage>
</organism>
<evidence type="ECO:0000259" key="1">
    <source>
        <dbReference type="Pfam" id="PF12499"/>
    </source>
</evidence>
<gene>
    <name evidence="2" type="ORF">HXX76_000480</name>
</gene>
<comment type="caution">
    <text evidence="2">The sequence shown here is derived from an EMBL/GenBank/DDBJ whole genome shotgun (WGS) entry which is preliminary data.</text>
</comment>
<dbReference type="EMBL" id="JAEHOC010000001">
    <property type="protein sequence ID" value="KAG2445876.1"/>
    <property type="molecule type" value="Genomic_DNA"/>
</dbReference>
<dbReference type="OrthoDB" id="526956at2759"/>
<name>A0A835WEP9_CHLIN</name>
<reference evidence="2" key="1">
    <citation type="journal article" date="2020" name="bioRxiv">
        <title>Comparative genomics of Chlamydomonas.</title>
        <authorList>
            <person name="Craig R.J."/>
            <person name="Hasan A.R."/>
            <person name="Ness R.W."/>
            <person name="Keightley P.D."/>
        </authorList>
    </citation>
    <scope>NUCLEOTIDE SEQUENCE</scope>
    <source>
        <strain evidence="2">SAG 7.73</strain>
    </source>
</reference>
<sequence>MHCYNLASAGFSFNNRTCGVFAGYTNGLLTQDWMFEEGLILEPFLCYQATPNFVQICATYASAEVAQEAADYIAANDFALVELMWDYMRLRRYLCGGQGSLQFSSESDCISPLLYNSRACALDQTPFPFCECDKTPGSMPFGIDYYYSEPANSKFCFTVLAVPANDPTSSCGKITTVKKVEFYIQDAVRRQIKSVVDKSGKTLRTSWGASGDNTFKVTPLSWTLPQLTAAPQLICIITTGAELSDLCVGGGCTASVFDDAQKCCPTSTSQLEPVVPDDAFKPFA</sequence>
<evidence type="ECO:0000313" key="3">
    <source>
        <dbReference type="Proteomes" id="UP000650467"/>
    </source>
</evidence>
<evidence type="ECO:0000313" key="2">
    <source>
        <dbReference type="EMBL" id="KAG2445876.1"/>
    </source>
</evidence>